<dbReference type="Proteomes" id="UP000219972">
    <property type="component" value="Unassembled WGS sequence"/>
</dbReference>
<comment type="caution">
    <text evidence="1">The sequence shown here is derived from an EMBL/GenBank/DDBJ whole genome shotgun (WGS) entry which is preliminary data.</text>
</comment>
<proteinExistence type="predicted"/>
<keyword evidence="2" id="KW-1185">Reference proteome</keyword>
<gene>
    <name evidence="1" type="ORF">CO662_36775</name>
</gene>
<reference evidence="1 2" key="1">
    <citation type="submission" date="2017-09" db="EMBL/GenBank/DDBJ databases">
        <title>Comparative genomics of rhizobia isolated from Phaseolus vulgaris in China.</title>
        <authorList>
            <person name="Tong W."/>
        </authorList>
    </citation>
    <scope>NUCLEOTIDE SEQUENCE [LARGE SCALE GENOMIC DNA]</scope>
    <source>
        <strain evidence="1 2">Y27</strain>
    </source>
</reference>
<evidence type="ECO:0000313" key="1">
    <source>
        <dbReference type="EMBL" id="PDS45759.1"/>
    </source>
</evidence>
<accession>A0ABX4IW24</accession>
<name>A0ABX4IW24_9HYPH</name>
<dbReference type="RefSeq" id="WP_097545502.1">
    <property type="nucleotide sequence ID" value="NZ_NWSK01000004.1"/>
</dbReference>
<evidence type="ECO:0000313" key="2">
    <source>
        <dbReference type="Proteomes" id="UP000219972"/>
    </source>
</evidence>
<dbReference type="EMBL" id="NWSL01000068">
    <property type="protein sequence ID" value="PDS45759.1"/>
    <property type="molecule type" value="Genomic_DNA"/>
</dbReference>
<organism evidence="1 2">
    <name type="scientific">Rhizobium anhuiense</name>
    <dbReference type="NCBI Taxonomy" id="1184720"/>
    <lineage>
        <taxon>Bacteria</taxon>
        <taxon>Pseudomonadati</taxon>
        <taxon>Pseudomonadota</taxon>
        <taxon>Alphaproteobacteria</taxon>
        <taxon>Hyphomicrobiales</taxon>
        <taxon>Rhizobiaceae</taxon>
        <taxon>Rhizobium/Agrobacterium group</taxon>
        <taxon>Rhizobium</taxon>
    </lineage>
</organism>
<protein>
    <submittedName>
        <fullName evidence="1">Uncharacterized protein</fullName>
    </submittedName>
</protein>
<sequence length="91" mass="10582">MKTGDVIFPWTPLDRFGQVFRRGYVIRILERGQWKTWGDTVFGSQESANITAARCVNQICDIVPAKEIIHRVGKPMRDFRFGRKIIVDERS</sequence>